<name>A0ABQ8SI80_PERAM</name>
<keyword evidence="3" id="KW-1185">Reference proteome</keyword>
<proteinExistence type="predicted"/>
<evidence type="ECO:0000256" key="1">
    <source>
        <dbReference type="SAM" id="Phobius"/>
    </source>
</evidence>
<comment type="caution">
    <text evidence="2">The sequence shown here is derived from an EMBL/GenBank/DDBJ whole genome shotgun (WGS) entry which is preliminary data.</text>
</comment>
<reference evidence="2 3" key="1">
    <citation type="journal article" date="2022" name="Allergy">
        <title>Genome assembly and annotation of Periplaneta americana reveal a comprehensive cockroach allergen profile.</title>
        <authorList>
            <person name="Wang L."/>
            <person name="Xiong Q."/>
            <person name="Saelim N."/>
            <person name="Wang L."/>
            <person name="Nong W."/>
            <person name="Wan A.T."/>
            <person name="Shi M."/>
            <person name="Liu X."/>
            <person name="Cao Q."/>
            <person name="Hui J.H.L."/>
            <person name="Sookrung N."/>
            <person name="Leung T.F."/>
            <person name="Tungtrongchitr A."/>
            <person name="Tsui S.K.W."/>
        </authorList>
    </citation>
    <scope>NUCLEOTIDE SEQUENCE [LARGE SCALE GENOMIC DNA]</scope>
    <source>
        <strain evidence="2">PWHHKU_190912</strain>
    </source>
</reference>
<evidence type="ECO:0000313" key="2">
    <source>
        <dbReference type="EMBL" id="KAJ4433854.1"/>
    </source>
</evidence>
<keyword evidence="1" id="KW-0812">Transmembrane</keyword>
<protein>
    <submittedName>
        <fullName evidence="2">Uncharacterized protein</fullName>
    </submittedName>
</protein>
<organism evidence="2 3">
    <name type="scientific">Periplaneta americana</name>
    <name type="common">American cockroach</name>
    <name type="synonym">Blatta americana</name>
    <dbReference type="NCBI Taxonomy" id="6978"/>
    <lineage>
        <taxon>Eukaryota</taxon>
        <taxon>Metazoa</taxon>
        <taxon>Ecdysozoa</taxon>
        <taxon>Arthropoda</taxon>
        <taxon>Hexapoda</taxon>
        <taxon>Insecta</taxon>
        <taxon>Pterygota</taxon>
        <taxon>Neoptera</taxon>
        <taxon>Polyneoptera</taxon>
        <taxon>Dictyoptera</taxon>
        <taxon>Blattodea</taxon>
        <taxon>Blattoidea</taxon>
        <taxon>Blattidae</taxon>
        <taxon>Blattinae</taxon>
        <taxon>Periplaneta</taxon>
    </lineage>
</organism>
<accession>A0ABQ8SI80</accession>
<evidence type="ECO:0000313" key="3">
    <source>
        <dbReference type="Proteomes" id="UP001148838"/>
    </source>
</evidence>
<keyword evidence="1" id="KW-0472">Membrane</keyword>
<dbReference type="EMBL" id="JAJSOF020000027">
    <property type="protein sequence ID" value="KAJ4433854.1"/>
    <property type="molecule type" value="Genomic_DNA"/>
</dbReference>
<feature type="transmembrane region" description="Helical" evidence="1">
    <location>
        <begin position="28"/>
        <end position="57"/>
    </location>
</feature>
<sequence length="78" mass="8697">MAGLCESGNEPASSLKASKFVHKPLDGLFLLSSLITTFILATEFFNVTLGVIFLIAYEVLERSRDKQKYLMQIVLIIC</sequence>
<keyword evidence="1" id="KW-1133">Transmembrane helix</keyword>
<gene>
    <name evidence="2" type="ORF">ANN_16166</name>
</gene>
<dbReference type="Proteomes" id="UP001148838">
    <property type="component" value="Unassembled WGS sequence"/>
</dbReference>